<organism evidence="19 20">
    <name type="scientific">Hyalella azteca</name>
    <name type="common">Amphipod</name>
    <dbReference type="NCBI Taxonomy" id="294128"/>
    <lineage>
        <taxon>Eukaryota</taxon>
        <taxon>Metazoa</taxon>
        <taxon>Ecdysozoa</taxon>
        <taxon>Arthropoda</taxon>
        <taxon>Crustacea</taxon>
        <taxon>Multicrustacea</taxon>
        <taxon>Malacostraca</taxon>
        <taxon>Eumalacostraca</taxon>
        <taxon>Peracarida</taxon>
        <taxon>Amphipoda</taxon>
        <taxon>Senticaudata</taxon>
        <taxon>Talitrida</taxon>
        <taxon>Talitroidea</taxon>
        <taxon>Hyalellidae</taxon>
        <taxon>Hyalella</taxon>
    </lineage>
</organism>
<proteinExistence type="inferred from homology"/>
<keyword evidence="16" id="KW-0245">EGF-like domain</keyword>
<evidence type="ECO:0000313" key="20">
    <source>
        <dbReference type="RefSeq" id="XP_047735712.1"/>
    </source>
</evidence>
<feature type="domain" description="EGF-like" evidence="18">
    <location>
        <begin position="912"/>
        <end position="944"/>
    </location>
</feature>
<feature type="disulfide bond" evidence="16">
    <location>
        <begin position="2217"/>
        <end position="2226"/>
    </location>
</feature>
<feature type="region of interest" description="Disordered" evidence="17">
    <location>
        <begin position="2251"/>
        <end position="2279"/>
    </location>
</feature>
<dbReference type="OrthoDB" id="6330257at2759"/>
<dbReference type="GO" id="GO:0007417">
    <property type="term" value="P:central nervous system development"/>
    <property type="evidence" value="ECO:0007669"/>
    <property type="project" value="InterPro"/>
</dbReference>
<dbReference type="OMA" id="RWRIWQP"/>
<accession>A0A979FGH9</accession>
<evidence type="ECO:0000256" key="14">
    <source>
        <dbReference type="ARBA" id="ARBA00044961"/>
    </source>
</evidence>
<dbReference type="InterPro" id="IPR000742">
    <property type="entry name" value="EGF"/>
</dbReference>
<feature type="region of interest" description="Disordered" evidence="17">
    <location>
        <begin position="2611"/>
        <end position="2632"/>
    </location>
</feature>
<evidence type="ECO:0000256" key="6">
    <source>
        <dbReference type="ARBA" id="ARBA00022723"/>
    </source>
</evidence>
<dbReference type="SUPFAM" id="SSF56672">
    <property type="entry name" value="DNA/RNA polymerases"/>
    <property type="match status" value="1"/>
</dbReference>
<name>A0A979FGH9_HYAAZ</name>
<dbReference type="Pfam" id="PF23106">
    <property type="entry name" value="EGF_Teneurin"/>
    <property type="match status" value="2"/>
</dbReference>
<keyword evidence="5" id="KW-0645">Protease</keyword>
<evidence type="ECO:0000256" key="12">
    <source>
        <dbReference type="ARBA" id="ARBA00023773"/>
    </source>
</evidence>
<evidence type="ECO:0000256" key="10">
    <source>
        <dbReference type="ARBA" id="ARBA00022837"/>
    </source>
</evidence>
<evidence type="ECO:0000259" key="18">
    <source>
        <dbReference type="PROSITE" id="PS50026"/>
    </source>
</evidence>
<gene>
    <name evidence="20" type="primary">LOC108680244</name>
</gene>
<comment type="function">
    <text evidence="15">Extracellular matrix serine protease secreted by pioneer neurons that plays a role in layering of neurons in the cerebral cortex and cerebellum by coordinating cell positioning during neurodevelopment. Regulates microtubule function in neurons and neuronal migration. Binding to the extracellular domains of lipoprotein receptors VLDLR and LRP8/APOER2 induces tyrosine phosphorylation of DAB1 and modulation of TAU phosphorylation. Affects migration of sympathetic preganglionic neurons in the spinal cord, where it seems to act as a barrier to neuronal migration. Enzymatic activity is important for the modulation of cell adhesion.</text>
</comment>
<dbReference type="Proteomes" id="UP000694843">
    <property type="component" value="Unplaced"/>
</dbReference>
<comment type="subunit">
    <text evidence="14">Oligomer of disulfide-linked homodimers.</text>
</comment>
<keyword evidence="9" id="KW-0862">Zinc</keyword>
<dbReference type="GeneID" id="108680244"/>
<evidence type="ECO:0000256" key="17">
    <source>
        <dbReference type="SAM" id="MobiDB-lite"/>
    </source>
</evidence>
<feature type="domain" description="EGF-like" evidence="18">
    <location>
        <begin position="2195"/>
        <end position="2227"/>
    </location>
</feature>
<evidence type="ECO:0000256" key="9">
    <source>
        <dbReference type="ARBA" id="ARBA00022833"/>
    </source>
</evidence>
<dbReference type="GO" id="GO:0008236">
    <property type="term" value="F:serine-type peptidase activity"/>
    <property type="evidence" value="ECO:0007669"/>
    <property type="project" value="UniProtKB-KW"/>
</dbReference>
<dbReference type="GO" id="GO:0046872">
    <property type="term" value="F:metal ion binding"/>
    <property type="evidence" value="ECO:0007669"/>
    <property type="project" value="UniProtKB-KW"/>
</dbReference>
<evidence type="ECO:0000256" key="7">
    <source>
        <dbReference type="ARBA" id="ARBA00022801"/>
    </source>
</evidence>
<dbReference type="PROSITE" id="PS01186">
    <property type="entry name" value="EGF_2"/>
    <property type="match status" value="4"/>
</dbReference>
<dbReference type="SUPFAM" id="SSF50939">
    <property type="entry name" value="Sialidases"/>
    <property type="match status" value="4"/>
</dbReference>
<dbReference type="InterPro" id="IPR036278">
    <property type="entry name" value="Sialidase_sf"/>
</dbReference>
<evidence type="ECO:0000256" key="16">
    <source>
        <dbReference type="PROSITE-ProRule" id="PRU00076"/>
    </source>
</evidence>
<keyword evidence="6" id="KW-0479">Metal-binding</keyword>
<feature type="disulfide bond" evidence="16">
    <location>
        <begin position="934"/>
        <end position="943"/>
    </location>
</feature>
<evidence type="ECO:0000256" key="13">
    <source>
        <dbReference type="ARBA" id="ARBA00023900"/>
    </source>
</evidence>
<feature type="compositionally biased region" description="Basic and acidic residues" evidence="17">
    <location>
        <begin position="1"/>
        <end position="10"/>
    </location>
</feature>
<dbReference type="PROSITE" id="PS50026">
    <property type="entry name" value="EGF_3"/>
    <property type="match status" value="3"/>
</dbReference>
<dbReference type="GO" id="GO:0001764">
    <property type="term" value="P:neuron migration"/>
    <property type="evidence" value="ECO:0007669"/>
    <property type="project" value="InterPro"/>
</dbReference>
<keyword evidence="3" id="KW-0964">Secreted</keyword>
<keyword evidence="7" id="KW-0378">Hydrolase</keyword>
<keyword evidence="11" id="KW-0130">Cell adhesion</keyword>
<feature type="region of interest" description="Disordered" evidence="17">
    <location>
        <begin position="3154"/>
        <end position="3180"/>
    </location>
</feature>
<dbReference type="Gene3D" id="2.60.120.260">
    <property type="entry name" value="Galactose-binding domain-like"/>
    <property type="match status" value="18"/>
</dbReference>
<dbReference type="KEGG" id="hazt:108680244"/>
<dbReference type="SMART" id="SM00181">
    <property type="entry name" value="EGF"/>
    <property type="match status" value="8"/>
</dbReference>
<dbReference type="Pfam" id="PF21471">
    <property type="entry name" value="Reelin_subrepeat-B"/>
    <property type="match status" value="16"/>
</dbReference>
<keyword evidence="2" id="KW-0217">Developmental protein</keyword>
<evidence type="ECO:0000256" key="2">
    <source>
        <dbReference type="ARBA" id="ARBA00022473"/>
    </source>
</evidence>
<dbReference type="InterPro" id="IPR034968">
    <property type="entry name" value="Reelin"/>
</dbReference>
<keyword evidence="16" id="KW-1015">Disulfide bond</keyword>
<protein>
    <recommendedName>
        <fullName evidence="13">Reelin</fullName>
    </recommendedName>
</protein>
<evidence type="ECO:0000256" key="11">
    <source>
        <dbReference type="ARBA" id="ARBA00022889"/>
    </source>
</evidence>
<feature type="compositionally biased region" description="Polar residues" evidence="17">
    <location>
        <begin position="3154"/>
        <end position="3165"/>
    </location>
</feature>
<feature type="domain" description="EGF-like" evidence="18">
    <location>
        <begin position="1744"/>
        <end position="1776"/>
    </location>
</feature>
<evidence type="ECO:0000256" key="1">
    <source>
        <dbReference type="ARBA" id="ARBA00004498"/>
    </source>
</evidence>
<dbReference type="GO" id="GO:0007155">
    <property type="term" value="P:cell adhesion"/>
    <property type="evidence" value="ECO:0007669"/>
    <property type="project" value="UniProtKB-KW"/>
</dbReference>
<evidence type="ECO:0000256" key="8">
    <source>
        <dbReference type="ARBA" id="ARBA00022825"/>
    </source>
</evidence>
<dbReference type="PANTHER" id="PTHR11841:SF1">
    <property type="entry name" value="REELIN"/>
    <property type="match status" value="1"/>
</dbReference>
<dbReference type="InterPro" id="IPR002049">
    <property type="entry name" value="LE_dom"/>
</dbReference>
<keyword evidence="10" id="KW-0106">Calcium</keyword>
<dbReference type="GO" id="GO:0071897">
    <property type="term" value="P:DNA biosynthetic process"/>
    <property type="evidence" value="ECO:0007669"/>
    <property type="project" value="UniProtKB-ARBA"/>
</dbReference>
<feature type="region of interest" description="Disordered" evidence="17">
    <location>
        <begin position="1"/>
        <end position="40"/>
    </location>
</feature>
<dbReference type="GO" id="GO:0070325">
    <property type="term" value="F:lipoprotein particle receptor binding"/>
    <property type="evidence" value="ECO:0007669"/>
    <property type="project" value="InterPro"/>
</dbReference>
<feature type="disulfide bond" evidence="16">
    <location>
        <begin position="2199"/>
        <end position="2209"/>
    </location>
</feature>
<dbReference type="PROSITE" id="PS00022">
    <property type="entry name" value="EGF_1"/>
    <property type="match status" value="4"/>
</dbReference>
<feature type="region of interest" description="Disordered" evidence="17">
    <location>
        <begin position="535"/>
        <end position="559"/>
    </location>
</feature>
<feature type="disulfide bond" evidence="16">
    <location>
        <begin position="916"/>
        <end position="926"/>
    </location>
</feature>
<feature type="compositionally biased region" description="Basic and acidic residues" evidence="17">
    <location>
        <begin position="2564"/>
        <end position="2574"/>
    </location>
</feature>
<comment type="caution">
    <text evidence="16">Lacks conserved residue(s) required for the propagation of feature annotation.</text>
</comment>
<dbReference type="RefSeq" id="XP_047735712.1">
    <property type="nucleotide sequence ID" value="XM_047879756.1"/>
</dbReference>
<evidence type="ECO:0000256" key="15">
    <source>
        <dbReference type="ARBA" id="ARBA00046064"/>
    </source>
</evidence>
<feature type="disulfide bond" evidence="16">
    <location>
        <begin position="1766"/>
        <end position="1775"/>
    </location>
</feature>
<evidence type="ECO:0000256" key="5">
    <source>
        <dbReference type="ARBA" id="ARBA00022670"/>
    </source>
</evidence>
<evidence type="ECO:0000256" key="4">
    <source>
        <dbReference type="ARBA" id="ARBA00022530"/>
    </source>
</evidence>
<dbReference type="InterPro" id="IPR049419">
    <property type="entry name" value="Reelin_subrepeat-B"/>
</dbReference>
<feature type="region of interest" description="Disordered" evidence="17">
    <location>
        <begin position="2338"/>
        <end position="2368"/>
    </location>
</feature>
<comment type="similarity">
    <text evidence="12">Belongs to the reelin family.</text>
</comment>
<comment type="subcellular location">
    <subcellularLocation>
        <location evidence="1">Secreted</location>
        <location evidence="1">Extracellular space</location>
        <location evidence="1">Extracellular matrix</location>
    </subcellularLocation>
</comment>
<dbReference type="CDD" id="cd00055">
    <property type="entry name" value="EGF_Lam"/>
    <property type="match status" value="1"/>
</dbReference>
<feature type="compositionally biased region" description="Basic and acidic residues" evidence="17">
    <location>
        <begin position="1406"/>
        <end position="1423"/>
    </location>
</feature>
<feature type="region of interest" description="Disordered" evidence="17">
    <location>
        <begin position="1400"/>
        <end position="1423"/>
    </location>
</feature>
<dbReference type="InterPro" id="IPR043502">
    <property type="entry name" value="DNA/RNA_pol_sf"/>
</dbReference>
<keyword evidence="19" id="KW-1185">Reference proteome</keyword>
<sequence>MADRCVHFESENSDDSPVLEPDTLSKESHGGARKKIPLVKKEAGRGISSQKVSRRAVIETITISDSDEDASSSEEEIVFNYNHNVVSTKVVKPNIFVVDGQQHLKDFLSDYEHYFNRKFVGGSSRECARHLGDFLSGEVKEVYSRLCTSSCQYSYLKSELLRWYRTQKIGKRSYWRRELRKASIEPGEKLYLYGMRLMNMAQQGYDNDKECAREAHLMQPLSKFTGKRGSVKLKWSDQMLESFETLKKLVAEECILAYPDYSPNAEKLELWVDASATGAGACIHYNPLIELKYFSPPKLELAEETVAVDSVAEPIEDEDTHIALTVLHQQSAAAPQREHTFLWVAPAAGSGCVAFLATGSVGGTLVYRDINIFEVCEQESGPAELQAAPGLASGWRPQSHVLLRDSFVASQPDPDVWSSVSGGAVQEVFGSGSGSALVLSSASASHAETTPFDFTDAVDLHFTLTSGPCKEGSVVQLYFGLVEAGERNELQASPWDESPPPPASGPPQASSPDTSRSSRAQQLNDAENLEINSANKAFADGVRPPHVSDSELGTTYNHANSDDGRRCGSWVLENEFSATAQGVEHVVFTPLQLRRPRACIKFVVLPHQDHKLGTTKSTDLCLVIDDVILGAQTKALSAHNTDFVEDFDSFSPSNWFSFPQGLVERSCSSDSASLTFPEVASGTAAQQQQHQQQLRLRVATTSLMDLYGDPPDADLLLHQSFGQPLGEGWRLTGGAVTSCGGSGSPPLLVMEGEGVRKICTPPIDATLCVEQTTLGSAGAAVWSVAALTLLPHLPSAPTKYFQARVNLGCSSLPRPLYGRRPYQAPVLIVLEGSTDYGRTWTPLHQPCLPGACDGAVQSLTAVVGPAYEQGWSLVTMPLPYAVLGPHTRLRLALHDDASGRVSAAAWAIDDIFVGACDGGCGGRGRCLATGSCRCEFGYTGRRCDVAALERPPFLAEPFTAPVQTSANLAELHPCNICLQITIIIIIKDEDVLILDEQPGVRQLEVDDMAAASLHSIQFHITIGGAGGGGMSEGSVVVQYSTDGGLEWALLQELVPDLYRSPRLFRSTLPPELVSGGVVRWRIWQPRHGDGDQWALDNLLISPSQHTNLLIHVSLTLPPSARGDSCRFRLSQPQHSGADQDMWAVDDLTVTSTALDYIQLHFDDIHAANDSLRFHLGSLSSSCGRNEVLVFPTNSNSLLSTFPGTSTPPSKKRLLETKSLAVGPSFMMQFLLIIACAGPKSDHPLDRRENGAENVVMLEYSLNHGVSWQLVQRPCSPSTAGCSSHFTRGTVYHSTEFSRWGRVTLRLPRHTWSPVTRLRLREGTLDAQGQPSSEDLGAGTVEWAVDDLYIGHRCNGYCSGHGQCTRDGCVCDHNFHGLSCMPVHKLPRSVDVEFDDVVTPSISSPDVPKKQDDHSSIHRPSDDLTRHGLTVVGGHLVAGGQGCGSVVAANSLYFGARCLYTRQIVASTTVLQAESLYTRRVFSVQYAGASATLGVIEQGMSEGSVVVQYSTDGGLEWTLLQELVPDLYRSPRLFRSTLPPELVSGGVVRWRIWQPRHGDGDQWALDNLLISPSQHTNLLMSDAPENALTESPWLTITGHQLLPYCPETELSETDAARMKLHATAAAKAKLSEADATWAAGVASLSTNATFGDLVEYDAKKSSEGLLGEETPSGREMSFVMNGPELVREAATRPLNLSEGDVIYFMGERAEWDKEEEWVRPVELRWRQDNPTGGNTGEFALRGVYVGAPCPRHCSGHGQCHPGGRCVCQAGYTGTTCERGPRPRPAFLRDDPTAYAAGGPGGPPAWGAWGSRAEGGGGEAGGIVRGPEDTPWRRLMGASVVREACSPSNLDAPLLLFAGDSPRLAELKEVDTRRIKSLEFFLQIGGGGSPHSLCREGVSPRDDVLVQASTDGGLHWQTLALVEPHMTFNRSRPFSIDLPEFARSHQTSVRWWQPDALTMTATTTLTETDSGSSSSNARAEWQLEGVQLLANDTLPYSLSGNRGAPYGSAAAGGEPQTSETWFWLRGGREQRSSCHQNETLVVFDGSYPHFAETWDVEATEATMIQFDLYGPCPPTPPPSKSPRLSPAVSEPMLGDSPAISVAVEYSTDSGNSWSLVREVCAPPDTTCASYDHASVFEVPGETTALPRHRRRATVEMPREAAGQALRVRLRALPPPSGPPSSGPPSSGVTWGLGNVFLGDACPWMCSGHGYCNQHGVCSCDPGYFGDVCVPASVLPCELLDTFNRHHHPPVGGRVVPSYNSSSLSREAGGGMRDEEGDTSSPHWLTMRGAKEGLECGVLIGGAALVFVGEGTREAVTYDLDMTSAQFLQVTIFLGCPSTRQSWGEDSPDGDDKWKLKAAPTQETAGGPSWIAEDDSLSQRDEGILVQFSTDGGISWTLLKEIHFAPYRRPRFVSIDLQDFPMSQTNSTRFRFWQPNHPSVTGLRAWAIDNLYIGGAPVVPNVLYEDFNGAQPISDAWIDWPGAEIGQLCPTDSRKALVFGASTAGGQRALYSRDVSIYGDSVLQFDIKIGCGSSEPSLHNVSLQYSTDSGATWQSVRDLATSSDSDEFTRPPRDTHMPDVPQGYSLPRAAGRRIQTFGETWNYLGDFEEQNDDSSLRGRKISGRNEAGNGRADGAGLPRHRVSPDCLHELRAPSVYYWNSAPSWRREVILLSALQICGNVRFRWIELGDDARPLVWALDNAYVGPACIYNCNGHGRCVNGDTCVCDGPHYDQETACLSSRPNPDTVKLSFEDDTNSQLVQRISGAEITAACPVVSGKSLVFSGDGERMILTNDLDTSDVSVVQFYLRLGCESAAENRELAAAEVQPILLQFSSDGGVTWELIAELTKDLKNTRDLRTTTSSIHSSHFTVPLPDAARTNATQLRWWQPSGDGRFDGSWAIDEVLLVYCTLGPVLTFAGSGAWHSAESPDLVGTAGTVLQFQLSTNCPPDTTSCFDILVEFSVDYGKHWHPWLPPAPSPPAHNPLLDSPPSWASPLHTSDLQPQLVTLPLPPLAWSRTMRVRFSLSSPPGAAPPTWALPHVFFGGCSGCHNRGRCSRDGCVCSPGWAGSTCASPTVALPTFLSEEFDGGLTASNWRRVAGATVSSECDAGGADDVLHFTGSCSRYLETTDLNLQDAHYVQFLVTSSCGAHSSLYNQEYAQQRSSRAQPKTQDLYDQRPSRSSDFYNQRPFRSFDDNIGTYEEPDLETLTSNSVNSEFIRTRSRSRRSIVSEQRRAVDPRRLSSPDTEEAVPVFNNDSQILVQMTCDGGMTWTTVKALALRHFTSPKYVWLEIPEGLHCNGGRVRWWQVNGLGIASGRQSRLPRPDWALDSVVIGGRRSNPPSALDAPTVDDFRAPGWIMMYNVARGRYCSSTDESLTAKSGVAEAAVAQTSDIRDRSLPPVRVEYSLDHGYSWSLVRDTCLPGDPSCQQLDDSSIFYGPLPWTRVVYLLDNVGPAKYVRFRWIQEPTSDQSGSHEWSLRRVYIGNACLQNCLGRGYCMGALCYCDSQYTGLHCQYLLQDNVPYIRDTFPGPAFAPHWAHVQGGLHSGGCGDVIEEPPAVSMEGRHTRSITTVPVDTRAAKFVLFTAVIGGQKGSQKASTTLLENEVSQSTDVCRKPSARLHNVYLQYSVDGGINWQLLRELDHELYGTPREDYVLLPSNSRSPATLFRFWQPRQAPPAPAWSLDDVFIGGSEIAHAQLIDDFRDEPQVSQWLFAPHSTTSSGYCHEDSNATSLTWPHHKPGTRAITTQELIVTHHTLLQFKISIGCDAKVECPSETPSVFLEYSKDGGATPWSLVSEFCLPSWSQDTDCLPYEYHGPSAYQPDVYQTWTRVTMLLPEKTWSSTTQLRWVQSPSPRPLPWSLSSVSVGQDCPDHCHGRGDCLQGRCHCDPGYYGENCAPRPSSSTEPLPQTLVEGFEGNLNGSWSRVLGGWTSRGGCSSLAPFGSGKHLYFGGCGTRSAITQPLDTTRAGAVMFVLKIGSVDGPPTCAFDSRTGAVGNSLDRGVVLQYSVNNGVIWRTINVHDPSEYRKPRRVVYSLPREARVYGTQLRWWQPLHAETSDHWALDSVELELSAPRDTSQFSVLHGQEKV</sequence>
<feature type="disulfide bond" evidence="16">
    <location>
        <begin position="1748"/>
        <end position="1758"/>
    </location>
</feature>
<dbReference type="GO" id="GO:0006508">
    <property type="term" value="P:proteolysis"/>
    <property type="evidence" value="ECO:0007669"/>
    <property type="project" value="UniProtKB-KW"/>
</dbReference>
<keyword evidence="4" id="KW-0272">Extracellular matrix</keyword>
<evidence type="ECO:0000313" key="19">
    <source>
        <dbReference type="Proteomes" id="UP000694843"/>
    </source>
</evidence>
<reference evidence="20" key="1">
    <citation type="submission" date="2025-08" db="UniProtKB">
        <authorList>
            <consortium name="RefSeq"/>
        </authorList>
    </citation>
    <scope>IDENTIFICATION</scope>
    <source>
        <tissue evidence="20">Whole organism</tissue>
    </source>
</reference>
<evidence type="ECO:0000256" key="3">
    <source>
        <dbReference type="ARBA" id="ARBA00022525"/>
    </source>
</evidence>
<dbReference type="PANTHER" id="PTHR11841">
    <property type="entry name" value="REELIN"/>
    <property type="match status" value="1"/>
</dbReference>
<keyword evidence="8" id="KW-0720">Serine protease</keyword>
<feature type="region of interest" description="Disordered" evidence="17">
    <location>
        <begin position="2557"/>
        <end position="2582"/>
    </location>
</feature>
<feature type="region of interest" description="Disordered" evidence="17">
    <location>
        <begin position="491"/>
        <end position="521"/>
    </location>
</feature>